<dbReference type="EMBL" id="JBFRYB010000001">
    <property type="protein sequence ID" value="MEX1666863.1"/>
    <property type="molecule type" value="Genomic_DNA"/>
</dbReference>
<organism evidence="3 4">
    <name type="scientific">Zhongshania arctica</name>
    <dbReference type="NCBI Taxonomy" id="3238302"/>
    <lineage>
        <taxon>Bacteria</taxon>
        <taxon>Pseudomonadati</taxon>
        <taxon>Pseudomonadota</taxon>
        <taxon>Gammaproteobacteria</taxon>
        <taxon>Cellvibrionales</taxon>
        <taxon>Spongiibacteraceae</taxon>
        <taxon>Zhongshania</taxon>
    </lineage>
</organism>
<evidence type="ECO:0000313" key="4">
    <source>
        <dbReference type="Proteomes" id="UP001557484"/>
    </source>
</evidence>
<evidence type="ECO:0000313" key="3">
    <source>
        <dbReference type="EMBL" id="MEX1666863.1"/>
    </source>
</evidence>
<dbReference type="PANTHER" id="PTHR36507">
    <property type="entry name" value="BLL1555 PROTEIN"/>
    <property type="match status" value="1"/>
</dbReference>
<feature type="signal peptide" evidence="1">
    <location>
        <begin position="1"/>
        <end position="28"/>
    </location>
</feature>
<sequence length="235" mass="25060">MKVYACIYTLLAAMTMILGAVISSDVLAEAEPVKVDIKGYKFGPKEVTVKPGQAVTWKNLDSASHTVLVDGKESRRMMKGADFKHMFSTPGSYPYQCGLHSSMKGVINVVGADGAKGSAAHAGHSAGMAMSAAAAPKKAAATEKMPHADPTEKAGNVVSIVDFMRFTPAVLTVKAGTTVVFENHDGSNHIVLIGTVRSPRLRHDSSWSYKFDKPGEYGYICSIHGDRMSGKIIVI</sequence>
<dbReference type="Gene3D" id="2.60.40.420">
    <property type="entry name" value="Cupredoxins - blue copper proteins"/>
    <property type="match status" value="2"/>
</dbReference>
<reference evidence="3 4" key="1">
    <citation type="journal article" date="2011" name="Int. J. Syst. Evol. Microbiol.">
        <title>Zhongshania antarctica gen. nov., sp. nov. and Zhongshania guokunii sp. nov., gammaproteobacteria respectively isolated from coastal attached (fast) ice and surface seawater of the Antarctic.</title>
        <authorList>
            <person name="Li H.J."/>
            <person name="Zhang X.Y."/>
            <person name="Chen C.X."/>
            <person name="Zhang Y.J."/>
            <person name="Gao Z.M."/>
            <person name="Yu Y."/>
            <person name="Chen X.L."/>
            <person name="Chen B."/>
            <person name="Zhang Y.Z."/>
        </authorList>
    </citation>
    <scope>NUCLEOTIDE SEQUENCE [LARGE SCALE GENOMIC DNA]</scope>
    <source>
        <strain evidence="3 4">R06B22</strain>
    </source>
</reference>
<keyword evidence="4" id="KW-1185">Reference proteome</keyword>
<accession>A0ABV3TZ08</accession>
<evidence type="ECO:0000259" key="2">
    <source>
        <dbReference type="Pfam" id="PF13473"/>
    </source>
</evidence>
<feature type="domain" description="EfeO-type cupredoxin-like" evidence="2">
    <location>
        <begin position="14"/>
        <end position="107"/>
    </location>
</feature>
<name>A0ABV3TZ08_9GAMM</name>
<dbReference type="Proteomes" id="UP001557484">
    <property type="component" value="Unassembled WGS sequence"/>
</dbReference>
<dbReference type="PANTHER" id="PTHR36507:SF1">
    <property type="entry name" value="BLL1555 PROTEIN"/>
    <property type="match status" value="1"/>
</dbReference>
<feature type="chain" id="PRO_5046043577" evidence="1">
    <location>
        <begin position="29"/>
        <end position="235"/>
    </location>
</feature>
<feature type="domain" description="EfeO-type cupredoxin-like" evidence="2">
    <location>
        <begin position="154"/>
        <end position="234"/>
    </location>
</feature>
<proteinExistence type="predicted"/>
<dbReference type="Pfam" id="PF13473">
    <property type="entry name" value="Cupredoxin_1"/>
    <property type="match status" value="2"/>
</dbReference>
<dbReference type="SUPFAM" id="SSF49503">
    <property type="entry name" value="Cupredoxins"/>
    <property type="match status" value="2"/>
</dbReference>
<dbReference type="InterPro" id="IPR028096">
    <property type="entry name" value="EfeO_Cupredoxin"/>
</dbReference>
<dbReference type="RefSeq" id="WP_368376926.1">
    <property type="nucleotide sequence ID" value="NZ_JBFRYB010000001.1"/>
</dbReference>
<comment type="caution">
    <text evidence="3">The sequence shown here is derived from an EMBL/GenBank/DDBJ whole genome shotgun (WGS) entry which is preliminary data.</text>
</comment>
<keyword evidence="1" id="KW-0732">Signal</keyword>
<evidence type="ECO:0000256" key="1">
    <source>
        <dbReference type="SAM" id="SignalP"/>
    </source>
</evidence>
<protein>
    <submittedName>
        <fullName evidence="3">Cupredoxin domain-containing protein</fullName>
    </submittedName>
</protein>
<dbReference type="InterPro" id="IPR008972">
    <property type="entry name" value="Cupredoxin"/>
</dbReference>
<dbReference type="InterPro" id="IPR052721">
    <property type="entry name" value="ET_Amicyanin"/>
</dbReference>
<gene>
    <name evidence="3" type="ORF">AB4875_15315</name>
</gene>